<dbReference type="EMBL" id="JMCG01000001">
    <property type="protein sequence ID" value="KGK09972.1"/>
    <property type="molecule type" value="Genomic_DNA"/>
</dbReference>
<dbReference type="STRING" id="29495.EA26_01065"/>
<dbReference type="GeneID" id="43681811"/>
<sequence length="912" mass="98788">MKKVSLLAASVAIALTGCGGSDSGSGSNETVAPGGIVVTGFDGYFNQAVVFLDQNNNGKLDIGTDTLFGLTDEQGRKEIPAGTQGVLALQTLTPGGAVQTALTNHDAATYAGKYTIDMDHPTQAMAHEVVLRTLPGETIISPLTDLVVVQAGANPTEEKIEQAKAEVNKALGITGDVAFTDVIAAKNHALHKTAQILTESKVKAGENYTAENSLKIAQEANDIVSKPENQDKLDQPNFKPTVEVTESGDVQVTVNNKLTVNKSVADSISAQLSTPRTSHSLDLTLDLAADQEALFSDADNNDIALDVKVIDPIDNQEVSGLIITANNGGSLTIKGELTPVRVSYILKITGVDIDANKNAVGNVSTTFTLAVETPNSAPTIVPKIADDLQAWIGSIALTQGVAVTDEQYRIDNLFADADGDELDINATSTIPELELSVITVGGTKELKIAGTPTKTYAAGETITISAFDGVERISKSFVLQQVDAKPIASFEVNTNTLANLQSEITSQLGELKVNDALPTVQLSVTLHEIFKAVNAHGPVEYFAGMKGENQDHNTSVAGIKVAVDNMGVLTISGTPLEASTNGEFYIAAGIHPDAEDRVVSEMTRIALPEVKAADTTLPPVSLGFTKEHFNNQQWVMGSFADRDGEIGYASLMNNNGSFEWCWGDQENEFGEQTFKSNISDTYINGSPDPISTLRKLDTITGYLQSSNKDCWPITLNNDGTLTAHHNDMGVETNWNYEMLYQNIRDGHYQIIVKVNNQELFWIDSATTPLDQTLAVNTQIAEGKVEYYMSVESDGQHHEELDGPKLSYSYGKREYQANNQYQDNSILPEGFDTPGTWQSVKDMKGLERVELEEEREDQKTRVRYIHRDFGDFYIGITWSKEVNGQESPAQYSLFSHNQEAMDKLVKAMPLMQN</sequence>
<protein>
    <recommendedName>
        <fullName evidence="3">Acid phosphatase</fullName>
    </recommendedName>
</protein>
<dbReference type="AlphaFoldDB" id="A0A099LRS8"/>
<evidence type="ECO:0000313" key="2">
    <source>
        <dbReference type="Proteomes" id="UP000029994"/>
    </source>
</evidence>
<dbReference type="RefSeq" id="WP_039422510.1">
    <property type="nucleotide sequence ID" value="NZ_CP061845.1"/>
</dbReference>
<name>A0A099LRS8_9VIBR</name>
<dbReference type="PROSITE" id="PS51257">
    <property type="entry name" value="PROKAR_LIPOPROTEIN"/>
    <property type="match status" value="1"/>
</dbReference>
<reference evidence="1 2" key="1">
    <citation type="submission" date="2014-04" db="EMBL/GenBank/DDBJ databases">
        <title>Genome sequencing of Vibrio navarrensis strains.</title>
        <authorList>
            <person name="Gladney L.M."/>
            <person name="Katz L.S."/>
            <person name="Marino-Ramirez L."/>
            <person name="Jordan I.K."/>
        </authorList>
    </citation>
    <scope>NUCLEOTIDE SEQUENCE [LARGE SCALE GENOMIC DNA]</scope>
    <source>
        <strain evidence="1 2">ATCC 51183</strain>
    </source>
</reference>
<proteinExistence type="predicted"/>
<accession>A0A099LRS8</accession>
<dbReference type="eggNOG" id="COG2931">
    <property type="taxonomic scope" value="Bacteria"/>
</dbReference>
<dbReference type="Proteomes" id="UP000029994">
    <property type="component" value="Unassembled WGS sequence"/>
</dbReference>
<keyword evidence="2" id="KW-1185">Reference proteome</keyword>
<evidence type="ECO:0000313" key="1">
    <source>
        <dbReference type="EMBL" id="KGK09972.1"/>
    </source>
</evidence>
<gene>
    <name evidence="1" type="ORF">EA26_01065</name>
</gene>
<comment type="caution">
    <text evidence="1">The sequence shown here is derived from an EMBL/GenBank/DDBJ whole genome shotgun (WGS) entry which is preliminary data.</text>
</comment>
<evidence type="ECO:0008006" key="3">
    <source>
        <dbReference type="Google" id="ProtNLM"/>
    </source>
</evidence>
<organism evidence="1 2">
    <name type="scientific">Vibrio navarrensis</name>
    <dbReference type="NCBI Taxonomy" id="29495"/>
    <lineage>
        <taxon>Bacteria</taxon>
        <taxon>Pseudomonadati</taxon>
        <taxon>Pseudomonadota</taxon>
        <taxon>Gammaproteobacteria</taxon>
        <taxon>Vibrionales</taxon>
        <taxon>Vibrionaceae</taxon>
        <taxon>Vibrio</taxon>
    </lineage>
</organism>